<sequence>MNKLDLPGKIWLASDIHLGPDSPETSRAFLTFLSQARQHASALLLGGDIFNVWVGDDLADTPPPWLAPLLNALAATGRETPLYVCRGNRDFLIGPALCKRIGATLLADQTLLATDAGPVLFSHGDEYCTDDLSYQRFRAWVRRPWVQRIFLAFSLKRRLNWAGYARQRSMQANAWKPSDIMDVNPEAVLRAFDATHVDTMVHGHTHRAAIHHLTTKGRALTRAVMPDWDYESPEKRGGWLEISAEGLHLRNLTAT</sequence>
<feature type="binding site" evidence="10">
    <location>
        <position position="131"/>
    </location>
    <ligand>
        <name>substrate</name>
    </ligand>
</feature>
<feature type="binding site" evidence="10">
    <location>
        <position position="204"/>
    </location>
    <ligand>
        <name>substrate</name>
    </ligand>
</feature>
<feature type="binding site" evidence="10">
    <location>
        <position position="169"/>
    </location>
    <ligand>
        <name>substrate</name>
    </ligand>
</feature>
<dbReference type="Pfam" id="PF00149">
    <property type="entry name" value="Metallophos"/>
    <property type="match status" value="1"/>
</dbReference>
<keyword evidence="3 10" id="KW-0997">Cell inner membrane</keyword>
<dbReference type="EC" id="3.6.1.54" evidence="10"/>
<comment type="similarity">
    <text evidence="10">Belongs to the LpxH family.</text>
</comment>
<gene>
    <name evidence="10" type="primary">lpxH</name>
    <name evidence="12" type="ORF">GTU67_11200</name>
</gene>
<evidence type="ECO:0000256" key="4">
    <source>
        <dbReference type="ARBA" id="ARBA00022556"/>
    </source>
</evidence>
<keyword evidence="4 10" id="KW-0441">Lipid A biosynthesis</keyword>
<protein>
    <recommendedName>
        <fullName evidence="10">UDP-2,3-diacylglucosamine hydrolase</fullName>
        <ecNumber evidence="10">3.6.1.54</ecNumber>
    </recommendedName>
    <alternativeName>
        <fullName evidence="10">UDP-2,3-diacylglucosamine diphosphatase</fullName>
    </alternativeName>
</protein>
<dbReference type="GO" id="GO:0009245">
    <property type="term" value="P:lipid A biosynthetic process"/>
    <property type="evidence" value="ECO:0007669"/>
    <property type="project" value="UniProtKB-UniRule"/>
</dbReference>
<evidence type="ECO:0000256" key="9">
    <source>
        <dbReference type="ARBA" id="ARBA00023211"/>
    </source>
</evidence>
<keyword evidence="13" id="KW-1185">Reference proteome</keyword>
<dbReference type="InterPro" id="IPR010138">
    <property type="entry name" value="UDP-diacylglucosamine_Hdrlase"/>
</dbReference>
<evidence type="ECO:0000259" key="11">
    <source>
        <dbReference type="Pfam" id="PF00149"/>
    </source>
</evidence>
<keyword evidence="6 10" id="KW-0378">Hydrolase</keyword>
<feature type="binding site" evidence="10">
    <location>
        <position position="88"/>
    </location>
    <ligand>
        <name>Mn(2+)</name>
        <dbReference type="ChEBI" id="CHEBI:29035"/>
        <label>2</label>
    </ligand>
</feature>
<dbReference type="PANTHER" id="PTHR34990">
    <property type="entry name" value="UDP-2,3-DIACYLGLUCOSAMINE HYDROLASE-RELATED"/>
    <property type="match status" value="1"/>
</dbReference>
<dbReference type="EMBL" id="JACJUU010000008">
    <property type="protein sequence ID" value="MBC2770472.1"/>
    <property type="molecule type" value="Genomic_DNA"/>
</dbReference>
<feature type="binding site" evidence="10">
    <location>
        <position position="17"/>
    </location>
    <ligand>
        <name>Mn(2+)</name>
        <dbReference type="ChEBI" id="CHEBI:29035"/>
        <label>1</label>
    </ligand>
</feature>
<dbReference type="CDD" id="cd07398">
    <property type="entry name" value="MPP_YbbF-LpxH"/>
    <property type="match status" value="1"/>
</dbReference>
<keyword evidence="1 10" id="KW-1003">Cell membrane</keyword>
<feature type="binding site" evidence="10">
    <location>
        <position position="173"/>
    </location>
    <ligand>
        <name>substrate</name>
    </ligand>
</feature>
<keyword evidence="9 10" id="KW-0464">Manganese</keyword>
<evidence type="ECO:0000256" key="8">
    <source>
        <dbReference type="ARBA" id="ARBA00023136"/>
    </source>
</evidence>
<dbReference type="SUPFAM" id="SSF56300">
    <property type="entry name" value="Metallo-dependent phosphatases"/>
    <property type="match status" value="1"/>
</dbReference>
<evidence type="ECO:0000313" key="13">
    <source>
        <dbReference type="Proteomes" id="UP000545386"/>
    </source>
</evidence>
<feature type="binding site" evidence="10">
    <location>
        <position position="206"/>
    </location>
    <ligand>
        <name>Mn(2+)</name>
        <dbReference type="ChEBI" id="CHEBI:29035"/>
        <label>1</label>
    </ligand>
</feature>
<organism evidence="12 13">
    <name type="scientific">Pusillimonas minor</name>
    <dbReference type="NCBI Taxonomy" id="2697024"/>
    <lineage>
        <taxon>Bacteria</taxon>
        <taxon>Pseudomonadati</taxon>
        <taxon>Pseudomonadota</taxon>
        <taxon>Betaproteobacteria</taxon>
        <taxon>Burkholderiales</taxon>
        <taxon>Alcaligenaceae</taxon>
        <taxon>Pusillimonas</taxon>
    </lineage>
</organism>
<evidence type="ECO:0000256" key="7">
    <source>
        <dbReference type="ARBA" id="ARBA00023098"/>
    </source>
</evidence>
<dbReference type="NCBIfam" id="TIGR01854">
    <property type="entry name" value="lipid_A_lpxH"/>
    <property type="match status" value="1"/>
</dbReference>
<dbReference type="HAMAP" id="MF_00575">
    <property type="entry name" value="LpxH"/>
    <property type="match status" value="1"/>
</dbReference>
<keyword evidence="7 10" id="KW-0443">Lipid metabolism</keyword>
<comment type="function">
    <text evidence="10">Hydrolyzes the pyrophosphate bond of UDP-2,3-diacylglucosamine to yield 2,3-diacylglucosamine 1-phosphate (lipid X) and UMP by catalyzing the attack of water at the alpha-P atom. Involved in the biosynthesis of lipid A, a phosphorylated glycolipid that anchors the lipopolysaccharide to the outer membrane of the cell.</text>
</comment>
<comment type="caution">
    <text evidence="12">The sequence shown here is derived from an EMBL/GenBank/DDBJ whole genome shotgun (WGS) entry which is preliminary data.</text>
</comment>
<dbReference type="InterPro" id="IPR029052">
    <property type="entry name" value="Metallo-depent_PP-like"/>
</dbReference>
<keyword evidence="5 10" id="KW-0479">Metal-binding</keyword>
<dbReference type="RefSeq" id="WP_185780146.1">
    <property type="nucleotide sequence ID" value="NZ_JACJUU010000008.1"/>
</dbReference>
<proteinExistence type="inferred from homology"/>
<dbReference type="Proteomes" id="UP000545386">
    <property type="component" value="Unassembled WGS sequence"/>
</dbReference>
<evidence type="ECO:0000256" key="1">
    <source>
        <dbReference type="ARBA" id="ARBA00022475"/>
    </source>
</evidence>
<accession>A0A842HS31</accession>
<dbReference type="NCBIfam" id="NF003743">
    <property type="entry name" value="PRK05340.1"/>
    <property type="match status" value="1"/>
</dbReference>
<feature type="binding site" evidence="10">
    <location>
        <position position="15"/>
    </location>
    <ligand>
        <name>Mn(2+)</name>
        <dbReference type="ChEBI" id="CHEBI:29035"/>
        <label>1</label>
    </ligand>
</feature>
<evidence type="ECO:0000256" key="2">
    <source>
        <dbReference type="ARBA" id="ARBA00022516"/>
    </source>
</evidence>
<feature type="binding site" evidence="10">
    <location>
        <position position="204"/>
    </location>
    <ligand>
        <name>Mn(2+)</name>
        <dbReference type="ChEBI" id="CHEBI:29035"/>
        <label>2</label>
    </ligand>
</feature>
<dbReference type="GO" id="GO:0019897">
    <property type="term" value="C:extrinsic component of plasma membrane"/>
    <property type="evidence" value="ECO:0007669"/>
    <property type="project" value="UniProtKB-UniRule"/>
</dbReference>
<comment type="pathway">
    <text evidence="10">Glycolipid biosynthesis; lipid IV(A) biosynthesis; lipid IV(A) from (3R)-3-hydroxytetradecanoyl-[acyl-carrier-protein] and UDP-N-acetyl-alpha-D-glucosamine: step 4/6.</text>
</comment>
<feature type="binding site" evidence="10">
    <location>
        <position position="176"/>
    </location>
    <ligand>
        <name>substrate</name>
    </ligand>
</feature>
<dbReference type="InterPro" id="IPR043461">
    <property type="entry name" value="LpxH-like"/>
</dbReference>
<feature type="binding site" evidence="10">
    <location>
        <begin position="88"/>
        <end position="89"/>
    </location>
    <ligand>
        <name>substrate</name>
    </ligand>
</feature>
<reference evidence="12 13" key="1">
    <citation type="submission" date="2020-08" db="EMBL/GenBank/DDBJ databases">
        <title>Paraeoetvoesia sp. YC-7-48 draft genome sequence.</title>
        <authorList>
            <person name="Yao L."/>
        </authorList>
    </citation>
    <scope>NUCLEOTIDE SEQUENCE [LARGE SCALE GENOMIC DNA]</scope>
    <source>
        <strain evidence="13">YC-7-48</strain>
    </source>
</reference>
<dbReference type="AlphaFoldDB" id="A0A842HS31"/>
<comment type="subcellular location">
    <subcellularLocation>
        <location evidence="10">Cell inner membrane</location>
        <topology evidence="10">Peripheral membrane protein</topology>
        <orientation evidence="10">Cytoplasmic side</orientation>
    </subcellularLocation>
</comment>
<feature type="binding site" evidence="10">
    <location>
        <position position="48"/>
    </location>
    <ligand>
        <name>Mn(2+)</name>
        <dbReference type="ChEBI" id="CHEBI:29035"/>
        <label>1</label>
    </ligand>
</feature>
<feature type="binding site" evidence="10">
    <location>
        <position position="123"/>
    </location>
    <ligand>
        <name>Mn(2+)</name>
        <dbReference type="ChEBI" id="CHEBI:29035"/>
        <label>2</label>
    </ligand>
</feature>
<dbReference type="Gene3D" id="3.60.21.10">
    <property type="match status" value="1"/>
</dbReference>
<evidence type="ECO:0000313" key="12">
    <source>
        <dbReference type="EMBL" id="MBC2770472.1"/>
    </source>
</evidence>
<name>A0A842HS31_9BURK</name>
<evidence type="ECO:0000256" key="10">
    <source>
        <dbReference type="HAMAP-Rule" id="MF_00575"/>
    </source>
</evidence>
<dbReference type="InterPro" id="IPR004843">
    <property type="entry name" value="Calcineurin-like_PHP"/>
</dbReference>
<dbReference type="GO" id="GO:0005737">
    <property type="term" value="C:cytoplasm"/>
    <property type="evidence" value="ECO:0007669"/>
    <property type="project" value="InterPro"/>
</dbReference>
<dbReference type="GO" id="GO:0030145">
    <property type="term" value="F:manganese ion binding"/>
    <property type="evidence" value="ECO:0007669"/>
    <property type="project" value="UniProtKB-UniRule"/>
</dbReference>
<evidence type="ECO:0000256" key="6">
    <source>
        <dbReference type="ARBA" id="ARBA00022801"/>
    </source>
</evidence>
<evidence type="ECO:0000256" key="3">
    <source>
        <dbReference type="ARBA" id="ARBA00022519"/>
    </source>
</evidence>
<evidence type="ECO:0000256" key="5">
    <source>
        <dbReference type="ARBA" id="ARBA00022723"/>
    </source>
</evidence>
<comment type="cofactor">
    <cofactor evidence="10">
        <name>Mn(2+)</name>
        <dbReference type="ChEBI" id="CHEBI:29035"/>
    </cofactor>
    <text evidence="10">Binds 2 Mn(2+) ions per subunit in a binuclear metal center.</text>
</comment>
<feature type="domain" description="Calcineurin-like phosphoesterase" evidence="11">
    <location>
        <begin position="9"/>
        <end position="207"/>
    </location>
</feature>
<comment type="catalytic activity">
    <reaction evidence="10">
        <text>UDP-2-N,3-O-bis[(3R)-3-hydroxytetradecanoyl]-alpha-D-glucosamine + H2O = 2-N,3-O-bis[(3R)-3-hydroxytetradecanoyl]-alpha-D-glucosaminyl 1-phosphate + UMP + 2 H(+)</text>
        <dbReference type="Rhea" id="RHEA:25213"/>
        <dbReference type="ChEBI" id="CHEBI:15377"/>
        <dbReference type="ChEBI" id="CHEBI:15378"/>
        <dbReference type="ChEBI" id="CHEBI:57865"/>
        <dbReference type="ChEBI" id="CHEBI:57957"/>
        <dbReference type="ChEBI" id="CHEBI:78847"/>
        <dbReference type="EC" id="3.6.1.54"/>
    </reaction>
</comment>
<feature type="binding site" evidence="10">
    <location>
        <position position="48"/>
    </location>
    <ligand>
        <name>Mn(2+)</name>
        <dbReference type="ChEBI" id="CHEBI:29035"/>
        <label>2</label>
    </ligand>
</feature>
<dbReference type="GO" id="GO:0008758">
    <property type="term" value="F:UDP-2,3-diacylglucosamine hydrolase activity"/>
    <property type="evidence" value="ECO:0007669"/>
    <property type="project" value="UniProtKB-UniRule"/>
</dbReference>
<keyword evidence="8 10" id="KW-0472">Membrane</keyword>
<keyword evidence="2 10" id="KW-0444">Lipid biosynthesis</keyword>
<dbReference type="UniPathway" id="UPA00359">
    <property type="reaction ID" value="UER00480"/>
</dbReference>
<dbReference type="PANTHER" id="PTHR34990:SF1">
    <property type="entry name" value="UDP-2,3-DIACYLGLUCOSAMINE HYDROLASE"/>
    <property type="match status" value="1"/>
</dbReference>